<comment type="similarity">
    <text evidence="1">Belongs to the CdaR family.</text>
</comment>
<dbReference type="InterPro" id="IPR041522">
    <property type="entry name" value="CdaR_GGDEF"/>
</dbReference>
<dbReference type="InterPro" id="IPR051448">
    <property type="entry name" value="CdaR-like_regulators"/>
</dbReference>
<accession>A0ABP6SYR8</accession>
<keyword evidence="5" id="KW-1185">Reference proteome</keyword>
<dbReference type="Pfam" id="PF17853">
    <property type="entry name" value="GGDEF_2"/>
    <property type="match status" value="1"/>
</dbReference>
<protein>
    <submittedName>
        <fullName evidence="4">Fatty acid biosynthesis transcriptional regulator FasR</fullName>
    </submittedName>
</protein>
<evidence type="ECO:0000259" key="3">
    <source>
        <dbReference type="Pfam" id="PF17853"/>
    </source>
</evidence>
<dbReference type="InterPro" id="IPR042070">
    <property type="entry name" value="PucR_C-HTH_sf"/>
</dbReference>
<evidence type="ECO:0000259" key="2">
    <source>
        <dbReference type="Pfam" id="PF13556"/>
    </source>
</evidence>
<proteinExistence type="inferred from homology"/>
<dbReference type="EMBL" id="BAAAYN010000018">
    <property type="protein sequence ID" value="GAA3387480.1"/>
    <property type="molecule type" value="Genomic_DNA"/>
</dbReference>
<name>A0ABP6SYR8_9ACTN</name>
<gene>
    <name evidence="4" type="primary">fasR</name>
    <name evidence="4" type="ORF">GCM10020369_30140</name>
</gene>
<evidence type="ECO:0000256" key="1">
    <source>
        <dbReference type="ARBA" id="ARBA00006754"/>
    </source>
</evidence>
<sequence length="389" mass="41244">MTTAPLVATLRRIERASGALATRSVARMDDTLPWFRSLPADQRSWVTLVVQAGIGSLVQWMRSPQMRPKVTGDVFGAAPREMARSVTLQQALAMVKITVEVAEEQAGELAAPGEEAELREAILRYSREIAFATAEVYARAAETRGAWDLRLQALLVDALLRGDPADALASRAAALGWTDLSPVAVVIGTAPNSATVSDSDQIVDSLVHTGRRAGLDVLAGVQGQRLVAVLGGADDPVRATQMLLAEFGPGPIVVGHAVPTLSGAPESARAAEAGWRAVAAWPAAPRPVAAADLLPERVLAGDTEARRRLVSDVYKPLDAAGPTLVETLSVYLDSGGALESTARMLFVHPNTVRYRLRRIGEITGLAPTNPRDAFSLRLALAIGRMHGQS</sequence>
<feature type="domain" description="CdaR GGDEF-like" evidence="3">
    <location>
        <begin position="162"/>
        <end position="276"/>
    </location>
</feature>
<dbReference type="PANTHER" id="PTHR33744">
    <property type="entry name" value="CARBOHYDRATE DIACID REGULATOR"/>
    <property type="match status" value="1"/>
</dbReference>
<feature type="domain" description="PucR C-terminal helix-turn-helix" evidence="2">
    <location>
        <begin position="324"/>
        <end position="382"/>
    </location>
</feature>
<reference evidence="5" key="1">
    <citation type="journal article" date="2019" name="Int. J. Syst. Evol. Microbiol.">
        <title>The Global Catalogue of Microorganisms (GCM) 10K type strain sequencing project: providing services to taxonomists for standard genome sequencing and annotation.</title>
        <authorList>
            <consortium name="The Broad Institute Genomics Platform"/>
            <consortium name="The Broad Institute Genome Sequencing Center for Infectious Disease"/>
            <person name="Wu L."/>
            <person name="Ma J."/>
        </authorList>
    </citation>
    <scope>NUCLEOTIDE SEQUENCE [LARGE SCALE GENOMIC DNA]</scope>
    <source>
        <strain evidence="5">JCM 9458</strain>
    </source>
</reference>
<organism evidence="4 5">
    <name type="scientific">Cryptosporangium minutisporangium</name>
    <dbReference type="NCBI Taxonomy" id="113569"/>
    <lineage>
        <taxon>Bacteria</taxon>
        <taxon>Bacillati</taxon>
        <taxon>Actinomycetota</taxon>
        <taxon>Actinomycetes</taxon>
        <taxon>Cryptosporangiales</taxon>
        <taxon>Cryptosporangiaceae</taxon>
        <taxon>Cryptosporangium</taxon>
    </lineage>
</organism>
<dbReference type="RefSeq" id="WP_345728715.1">
    <property type="nucleotide sequence ID" value="NZ_BAAAYN010000018.1"/>
</dbReference>
<dbReference type="InterPro" id="IPR025736">
    <property type="entry name" value="PucR_C-HTH_dom"/>
</dbReference>
<dbReference type="Gene3D" id="1.10.10.2840">
    <property type="entry name" value="PucR C-terminal helix-turn-helix domain"/>
    <property type="match status" value="1"/>
</dbReference>
<dbReference type="Pfam" id="PF13556">
    <property type="entry name" value="HTH_30"/>
    <property type="match status" value="1"/>
</dbReference>
<comment type="caution">
    <text evidence="4">The sequence shown here is derived from an EMBL/GenBank/DDBJ whole genome shotgun (WGS) entry which is preliminary data.</text>
</comment>
<evidence type="ECO:0000313" key="5">
    <source>
        <dbReference type="Proteomes" id="UP001501676"/>
    </source>
</evidence>
<dbReference type="Proteomes" id="UP001501676">
    <property type="component" value="Unassembled WGS sequence"/>
</dbReference>
<evidence type="ECO:0000313" key="4">
    <source>
        <dbReference type="EMBL" id="GAA3387480.1"/>
    </source>
</evidence>
<dbReference type="PANTHER" id="PTHR33744:SF7">
    <property type="entry name" value="PUCR FAMILY TRANSCRIPTIONAL REGULATOR"/>
    <property type="match status" value="1"/>
</dbReference>